<organism evidence="1 2">
    <name type="scientific">Flavobacterium fontis</name>
    <dbReference type="NCBI Taxonomy" id="1124188"/>
    <lineage>
        <taxon>Bacteria</taxon>
        <taxon>Pseudomonadati</taxon>
        <taxon>Bacteroidota</taxon>
        <taxon>Flavobacteriia</taxon>
        <taxon>Flavobacteriales</taxon>
        <taxon>Flavobacteriaceae</taxon>
        <taxon>Flavobacterium</taxon>
    </lineage>
</organism>
<gene>
    <name evidence="1" type="ORF">SAMN05444377_101452</name>
</gene>
<accession>A0A1M4WXB4</accession>
<proteinExistence type="predicted"/>
<dbReference type="AlphaFoldDB" id="A0A1M4WXB4"/>
<name>A0A1M4WXB4_9FLAO</name>
<keyword evidence="2" id="KW-1185">Reference proteome</keyword>
<dbReference type="PROSITE" id="PS51257">
    <property type="entry name" value="PROKAR_LIPOPROTEIN"/>
    <property type="match status" value="1"/>
</dbReference>
<sequence length="215" mass="26160">MKLKIYFGIVLISFFSCVKENKFSKVEESIPCVECFKRELVFEKLNYYTKNNFICNQYGTKNIDEKRKKNVYVYFSDKNFDFYAYENNTRIIFDKKMKIWMAISSNGYSGFEYNNKKNRYISFYFLDENLTPLCHINQAFDVSIFIDDKKNKKLREYVIKIDDIEKIKLESVSYEQILLLHSKLIKKEYKIVKEKTNMYLDTFYKDQPLWTVFYH</sequence>
<reference evidence="1 2" key="1">
    <citation type="submission" date="2016-11" db="EMBL/GenBank/DDBJ databases">
        <authorList>
            <person name="Jaros S."/>
            <person name="Januszkiewicz K."/>
            <person name="Wedrychowicz H."/>
        </authorList>
    </citation>
    <scope>NUCLEOTIDE SEQUENCE [LARGE SCALE GENOMIC DNA]</scope>
    <source>
        <strain evidence="1 2">DSM 25660</strain>
    </source>
</reference>
<evidence type="ECO:0000313" key="2">
    <source>
        <dbReference type="Proteomes" id="UP000184147"/>
    </source>
</evidence>
<protein>
    <recommendedName>
        <fullName evidence="3">Lipoprotein</fullName>
    </recommendedName>
</protein>
<evidence type="ECO:0008006" key="3">
    <source>
        <dbReference type="Google" id="ProtNLM"/>
    </source>
</evidence>
<dbReference type="EMBL" id="FQVQ01000001">
    <property type="protein sequence ID" value="SHE85787.1"/>
    <property type="molecule type" value="Genomic_DNA"/>
</dbReference>
<dbReference type="Proteomes" id="UP000184147">
    <property type="component" value="Unassembled WGS sequence"/>
</dbReference>
<evidence type="ECO:0000313" key="1">
    <source>
        <dbReference type="EMBL" id="SHE85787.1"/>
    </source>
</evidence>
<dbReference type="RefSeq" id="WP_143161679.1">
    <property type="nucleotide sequence ID" value="NZ_FQVQ01000001.1"/>
</dbReference>